<dbReference type="PANTHER" id="PTHR46018">
    <property type="entry name" value="ZINC PHOSPHODIESTERASE ELAC PROTEIN 1"/>
    <property type="match status" value="1"/>
</dbReference>
<accession>A0A6I4T1I7</accession>
<proteinExistence type="predicted"/>
<comment type="caution">
    <text evidence="4">The sequence shown here is derived from an EMBL/GenBank/DDBJ whole genome shotgun (WGS) entry which is preliminary data.</text>
</comment>
<dbReference type="Pfam" id="PF12706">
    <property type="entry name" value="Lactamase_B_2"/>
    <property type="match status" value="1"/>
</dbReference>
<evidence type="ECO:0000259" key="3">
    <source>
        <dbReference type="SMART" id="SM00849"/>
    </source>
</evidence>
<gene>
    <name evidence="4" type="ORF">GRI89_17480</name>
</gene>
<dbReference type="SUPFAM" id="SSF56281">
    <property type="entry name" value="Metallo-hydrolase/oxidoreductase"/>
    <property type="match status" value="1"/>
</dbReference>
<keyword evidence="1 4" id="KW-0378">Hydrolase</keyword>
<dbReference type="Gene3D" id="3.60.15.10">
    <property type="entry name" value="Ribonuclease Z/Hydroxyacylglutathione hydrolase-like"/>
    <property type="match status" value="1"/>
</dbReference>
<evidence type="ECO:0000256" key="1">
    <source>
        <dbReference type="ARBA" id="ARBA00022801"/>
    </source>
</evidence>
<dbReference type="CDD" id="cd07719">
    <property type="entry name" value="arylsulfatase_AtsA-like_MBL-fold"/>
    <property type="match status" value="1"/>
</dbReference>
<dbReference type="InterPro" id="IPR044094">
    <property type="entry name" value="AtsA-like_MBL-fold"/>
</dbReference>
<sequence>MKKLQLRAFLALSFAALASCSGGAFAQQAGTDLTVVSESADTRLQWVTLGTQGGPVASTTRSQPANLLQFGKLNVLVDAGDGTAGQLAKIGLNPADIDAVFISHLHFDHMAGLLGILGLRLQTNTVGKLQIYGPPGTAETVRGIIQAMVPGATAGYGVAGAPYVDPAGLVEVTELRNASSLKLGQIEVSVRNNTHYSFAPESGLANRFESLSFRFDAPKRSIVYTGDTGPSEAVVELAQGADLLVAEMMDVDYTIGLVKASGQQIPPMALRIMESHFRNHHLTATDVGEMAQAAKVNAVVVTHFVGRERNDPGHFDYLARIRAAYGGPVTIATDLDRF</sequence>
<dbReference type="InterPro" id="IPR001279">
    <property type="entry name" value="Metallo-B-lactamas"/>
</dbReference>
<reference evidence="4 5" key="1">
    <citation type="submission" date="2019-12" db="EMBL/GenBank/DDBJ databases">
        <title>Genomic-based taxomic classification of the family Erythrobacteraceae.</title>
        <authorList>
            <person name="Xu L."/>
        </authorList>
    </citation>
    <scope>NUCLEOTIDE SEQUENCE [LARGE SCALE GENOMIC DNA]</scope>
    <source>
        <strain evidence="4 5">MCCC 1K01500</strain>
    </source>
</reference>
<dbReference type="InterPro" id="IPR036866">
    <property type="entry name" value="RibonucZ/Hydroxyglut_hydro"/>
</dbReference>
<feature type="chain" id="PRO_5026146584" evidence="2">
    <location>
        <begin position="27"/>
        <end position="338"/>
    </location>
</feature>
<evidence type="ECO:0000313" key="4">
    <source>
        <dbReference type="EMBL" id="MXO61338.1"/>
    </source>
</evidence>
<organism evidence="4 5">
    <name type="scientific">Croceibacterium salegens</name>
    <dbReference type="NCBI Taxonomy" id="1737568"/>
    <lineage>
        <taxon>Bacteria</taxon>
        <taxon>Pseudomonadati</taxon>
        <taxon>Pseudomonadota</taxon>
        <taxon>Alphaproteobacteria</taxon>
        <taxon>Sphingomonadales</taxon>
        <taxon>Erythrobacteraceae</taxon>
        <taxon>Croceibacterium</taxon>
    </lineage>
</organism>
<keyword evidence="5" id="KW-1185">Reference proteome</keyword>
<protein>
    <submittedName>
        <fullName evidence="4">MBL fold metallo-hydrolase</fullName>
    </submittedName>
</protein>
<keyword evidence="2" id="KW-0732">Signal</keyword>
<feature type="domain" description="Metallo-beta-lactamase" evidence="3">
    <location>
        <begin position="62"/>
        <end position="276"/>
    </location>
</feature>
<dbReference type="RefSeq" id="WP_159798333.1">
    <property type="nucleotide sequence ID" value="NZ_WTYM01000062.1"/>
</dbReference>
<dbReference type="SMART" id="SM00849">
    <property type="entry name" value="Lactamase_B"/>
    <property type="match status" value="1"/>
</dbReference>
<dbReference type="Proteomes" id="UP000433652">
    <property type="component" value="Unassembled WGS sequence"/>
</dbReference>
<dbReference type="PROSITE" id="PS51257">
    <property type="entry name" value="PROKAR_LIPOPROTEIN"/>
    <property type="match status" value="1"/>
</dbReference>
<dbReference type="GO" id="GO:0042781">
    <property type="term" value="F:3'-tRNA processing endoribonuclease activity"/>
    <property type="evidence" value="ECO:0007669"/>
    <property type="project" value="TreeGrafter"/>
</dbReference>
<evidence type="ECO:0000256" key="2">
    <source>
        <dbReference type="SAM" id="SignalP"/>
    </source>
</evidence>
<dbReference type="PANTHER" id="PTHR46018:SF2">
    <property type="entry name" value="ZINC PHOSPHODIESTERASE ELAC PROTEIN 1"/>
    <property type="match status" value="1"/>
</dbReference>
<dbReference type="AlphaFoldDB" id="A0A6I4T1I7"/>
<evidence type="ECO:0000313" key="5">
    <source>
        <dbReference type="Proteomes" id="UP000433652"/>
    </source>
</evidence>
<feature type="signal peptide" evidence="2">
    <location>
        <begin position="1"/>
        <end position="26"/>
    </location>
</feature>
<dbReference type="EMBL" id="WTYM01000062">
    <property type="protein sequence ID" value="MXO61338.1"/>
    <property type="molecule type" value="Genomic_DNA"/>
</dbReference>
<name>A0A6I4T1I7_9SPHN</name>
<dbReference type="OrthoDB" id="9803916at2"/>